<dbReference type="OrthoDB" id="1654884at2759"/>
<reference evidence="4 5" key="1">
    <citation type="journal article" date="2020" name="Cell">
        <title>Large-Scale Comparative Analyses of Tick Genomes Elucidate Their Genetic Diversity and Vector Capacities.</title>
        <authorList>
            <consortium name="Tick Genome and Microbiome Consortium (TIGMIC)"/>
            <person name="Jia N."/>
            <person name="Wang J."/>
            <person name="Shi W."/>
            <person name="Du L."/>
            <person name="Sun Y."/>
            <person name="Zhan W."/>
            <person name="Jiang J.F."/>
            <person name="Wang Q."/>
            <person name="Zhang B."/>
            <person name="Ji P."/>
            <person name="Bell-Sakyi L."/>
            <person name="Cui X.M."/>
            <person name="Yuan T.T."/>
            <person name="Jiang B.G."/>
            <person name="Yang W.F."/>
            <person name="Lam T.T."/>
            <person name="Chang Q.C."/>
            <person name="Ding S.J."/>
            <person name="Wang X.J."/>
            <person name="Zhu J.G."/>
            <person name="Ruan X.D."/>
            <person name="Zhao L."/>
            <person name="Wei J.T."/>
            <person name="Ye R.Z."/>
            <person name="Que T.C."/>
            <person name="Du C.H."/>
            <person name="Zhou Y.H."/>
            <person name="Cheng J.X."/>
            <person name="Dai P.F."/>
            <person name="Guo W.B."/>
            <person name="Han X.H."/>
            <person name="Huang E.J."/>
            <person name="Li L.F."/>
            <person name="Wei W."/>
            <person name="Gao Y.C."/>
            <person name="Liu J.Z."/>
            <person name="Shao H.Z."/>
            <person name="Wang X."/>
            <person name="Wang C.C."/>
            <person name="Yang T.C."/>
            <person name="Huo Q.B."/>
            <person name="Li W."/>
            <person name="Chen H.Y."/>
            <person name="Chen S.E."/>
            <person name="Zhou L.G."/>
            <person name="Ni X.B."/>
            <person name="Tian J.H."/>
            <person name="Sheng Y."/>
            <person name="Liu T."/>
            <person name="Pan Y.S."/>
            <person name="Xia L.Y."/>
            <person name="Li J."/>
            <person name="Zhao F."/>
            <person name="Cao W.C."/>
        </authorList>
    </citation>
    <scope>NUCLEOTIDE SEQUENCE [LARGE SCALE GENOMIC DNA]</scope>
    <source>
        <strain evidence="4">HaeL-2018</strain>
    </source>
</reference>
<protein>
    <submittedName>
        <fullName evidence="4">Uncharacterized protein</fullName>
    </submittedName>
</protein>
<organism evidence="4 5">
    <name type="scientific">Haemaphysalis longicornis</name>
    <name type="common">Bush tick</name>
    <dbReference type="NCBI Taxonomy" id="44386"/>
    <lineage>
        <taxon>Eukaryota</taxon>
        <taxon>Metazoa</taxon>
        <taxon>Ecdysozoa</taxon>
        <taxon>Arthropoda</taxon>
        <taxon>Chelicerata</taxon>
        <taxon>Arachnida</taxon>
        <taxon>Acari</taxon>
        <taxon>Parasitiformes</taxon>
        <taxon>Ixodida</taxon>
        <taxon>Ixodoidea</taxon>
        <taxon>Ixodidae</taxon>
        <taxon>Haemaphysalinae</taxon>
        <taxon>Haemaphysalis</taxon>
    </lineage>
</organism>
<dbReference type="Gene3D" id="3.30.420.80">
    <property type="entry name" value="Ribosomal protein S11"/>
    <property type="match status" value="1"/>
</dbReference>
<evidence type="ECO:0000313" key="5">
    <source>
        <dbReference type="Proteomes" id="UP000821853"/>
    </source>
</evidence>
<evidence type="ECO:0000256" key="2">
    <source>
        <dbReference type="ARBA" id="ARBA00022980"/>
    </source>
</evidence>
<dbReference type="AlphaFoldDB" id="A0A9J6G5C7"/>
<dbReference type="GO" id="GO:0005840">
    <property type="term" value="C:ribosome"/>
    <property type="evidence" value="ECO:0007669"/>
    <property type="project" value="UniProtKB-KW"/>
</dbReference>
<dbReference type="GO" id="GO:0006412">
    <property type="term" value="P:translation"/>
    <property type="evidence" value="ECO:0007669"/>
    <property type="project" value="InterPro"/>
</dbReference>
<evidence type="ECO:0000313" key="4">
    <source>
        <dbReference type="EMBL" id="KAH9369660.1"/>
    </source>
</evidence>
<dbReference type="InterPro" id="IPR001971">
    <property type="entry name" value="Ribosomal_uS11"/>
</dbReference>
<dbReference type="InterPro" id="IPR036967">
    <property type="entry name" value="Ribosomal_uS11_sf"/>
</dbReference>
<sequence>MHEKEWERLDVSSVSSSIPDRIFPKSVALGAPSPARSLCTTCLLRKAEDRKAMMASLPKKDEGTLGERLVDVDPSHTTWSMFPDEDTPNLLFDGVRFQDLPICHIKCSLNNTLMTLTDSSGVSMLSCYFLTPCVCRHWCVCLKEVFSLFLFQGTEGYRNARKGTTVAAQAAALSFCHAAQLREIKTIRVIVKGLGPGRLRRLGCEPLAPYARLMFKKSRYPGDHAVRTTSRRIDGGEAVLNMAATIVRATKFADPTMMASVAYGAILATAAPKVF</sequence>
<dbReference type="EMBL" id="JABSTR010000005">
    <property type="protein sequence ID" value="KAH9369660.1"/>
    <property type="molecule type" value="Genomic_DNA"/>
</dbReference>
<evidence type="ECO:0000256" key="3">
    <source>
        <dbReference type="ARBA" id="ARBA00023274"/>
    </source>
</evidence>
<proteinExistence type="inferred from homology"/>
<evidence type="ECO:0000256" key="1">
    <source>
        <dbReference type="ARBA" id="ARBA00006194"/>
    </source>
</evidence>
<name>A0A9J6G5C7_HAELO</name>
<keyword evidence="3" id="KW-0687">Ribonucleoprotein</keyword>
<dbReference type="GO" id="GO:1990904">
    <property type="term" value="C:ribonucleoprotein complex"/>
    <property type="evidence" value="ECO:0007669"/>
    <property type="project" value="UniProtKB-KW"/>
</dbReference>
<comment type="similarity">
    <text evidence="1">Belongs to the universal ribosomal protein uS11 family.</text>
</comment>
<gene>
    <name evidence="4" type="ORF">HPB48_007627</name>
</gene>
<dbReference type="GO" id="GO:0003735">
    <property type="term" value="F:structural constituent of ribosome"/>
    <property type="evidence" value="ECO:0007669"/>
    <property type="project" value="InterPro"/>
</dbReference>
<comment type="caution">
    <text evidence="4">The sequence shown here is derived from an EMBL/GenBank/DDBJ whole genome shotgun (WGS) entry which is preliminary data.</text>
</comment>
<dbReference type="SUPFAM" id="SSF53137">
    <property type="entry name" value="Translational machinery components"/>
    <property type="match status" value="1"/>
</dbReference>
<keyword evidence="5" id="KW-1185">Reference proteome</keyword>
<accession>A0A9J6G5C7</accession>
<dbReference type="VEuPathDB" id="VectorBase:HLOH_050351"/>
<dbReference type="Proteomes" id="UP000821853">
    <property type="component" value="Chromosome 3"/>
</dbReference>
<keyword evidence="2" id="KW-0689">Ribosomal protein</keyword>
<dbReference type="PANTHER" id="PTHR11759">
    <property type="entry name" value="40S RIBOSOMAL PROTEIN S14/30S RIBOSOMAL PROTEIN S11"/>
    <property type="match status" value="1"/>
</dbReference>